<reference evidence="1 2" key="1">
    <citation type="submission" date="2016-07" db="EMBL/GenBank/DDBJ databases">
        <title>Pervasive Adenine N6-methylation of Active Genes in Fungi.</title>
        <authorList>
            <consortium name="DOE Joint Genome Institute"/>
            <person name="Mondo S.J."/>
            <person name="Dannebaum R.O."/>
            <person name="Kuo R.C."/>
            <person name="Labutti K."/>
            <person name="Haridas S."/>
            <person name="Kuo A."/>
            <person name="Salamov A."/>
            <person name="Ahrendt S.R."/>
            <person name="Lipzen A."/>
            <person name="Sullivan W."/>
            <person name="Andreopoulos W.B."/>
            <person name="Clum A."/>
            <person name="Lindquist E."/>
            <person name="Daum C."/>
            <person name="Ramamoorthy G.K."/>
            <person name="Gryganskyi A."/>
            <person name="Culley D."/>
            <person name="Magnuson J.K."/>
            <person name="James T.Y."/>
            <person name="O'Malley M.A."/>
            <person name="Stajich J.E."/>
            <person name="Spatafora J.W."/>
            <person name="Visel A."/>
            <person name="Grigoriev I.V."/>
        </authorList>
    </citation>
    <scope>NUCLEOTIDE SEQUENCE [LARGE SCALE GENOMIC DNA]</scope>
    <source>
        <strain evidence="1 2">NRRL 3116</strain>
    </source>
</reference>
<name>A0A1Y2GVR9_9FUNG</name>
<proteinExistence type="predicted"/>
<dbReference type="Proteomes" id="UP000193648">
    <property type="component" value="Unassembled WGS sequence"/>
</dbReference>
<gene>
    <name evidence="1" type="ORF">BCR41DRAFT_385696</name>
</gene>
<dbReference type="InParanoid" id="A0A1Y2GVR9"/>
<dbReference type="AlphaFoldDB" id="A0A1Y2GVR9"/>
<comment type="caution">
    <text evidence="1">The sequence shown here is derived from an EMBL/GenBank/DDBJ whole genome shotgun (WGS) entry which is preliminary data.</text>
</comment>
<evidence type="ECO:0000313" key="2">
    <source>
        <dbReference type="Proteomes" id="UP000193648"/>
    </source>
</evidence>
<protein>
    <submittedName>
        <fullName evidence="1">Uncharacterized protein</fullName>
    </submittedName>
</protein>
<dbReference type="EMBL" id="MCFF01000013">
    <property type="protein sequence ID" value="ORZ20159.1"/>
    <property type="molecule type" value="Genomic_DNA"/>
</dbReference>
<dbReference type="GeneID" id="33569545"/>
<evidence type="ECO:0000313" key="1">
    <source>
        <dbReference type="EMBL" id="ORZ20159.1"/>
    </source>
</evidence>
<accession>A0A1Y2GVR9</accession>
<keyword evidence="2" id="KW-1185">Reference proteome</keyword>
<sequence length="185" mass="20884">MAQNPDSYPSPSPSITPTTGDILCAINGKKIGDALQVQVLLNNSLMLFKRNICVALSHFGEDDGDPNSIDLWFCPKLMDGLSYDVPVVLEEQTEETLMRPFELLRSYLPDLEGRPSIVIAKAHRSTVTSGPIVFTILIKGWIKQEVQWTVEIEDQLCWLFKRIFVKPMSRFARRQLSPSFLTATQ</sequence>
<organism evidence="1 2">
    <name type="scientific">Lobosporangium transversale</name>
    <dbReference type="NCBI Taxonomy" id="64571"/>
    <lineage>
        <taxon>Eukaryota</taxon>
        <taxon>Fungi</taxon>
        <taxon>Fungi incertae sedis</taxon>
        <taxon>Mucoromycota</taxon>
        <taxon>Mortierellomycotina</taxon>
        <taxon>Mortierellomycetes</taxon>
        <taxon>Mortierellales</taxon>
        <taxon>Mortierellaceae</taxon>
        <taxon>Lobosporangium</taxon>
    </lineage>
</organism>
<dbReference type="RefSeq" id="XP_021882699.1">
    <property type="nucleotide sequence ID" value="XM_022027702.1"/>
</dbReference>